<comment type="cofactor">
    <cofactor evidence="1">
        <name>Co(2+)</name>
        <dbReference type="ChEBI" id="CHEBI:48828"/>
    </cofactor>
</comment>
<keyword evidence="5" id="KW-0378">Hydrolase</keyword>
<sequence length="415" mass="44255">MVPRDLLGWHPGRVGIPIDVDLVRRDLAQIVSYASVGGSEAESAVQRWCAATMQGLGLDVDLWPFDLDALRADPDYPGEEVEREEAWGCVGTSGDGTPRLILNGHVDVVPPGEHEWWTGHDPWYLHESGGRWYGRGVCDMKGGVVAILAAVRAVGHQLERPFAVHTVIGEEDGGLGTFGTLKRGHTGEACLIAEPTAGQIVSANAGSLTFRLEVRGKATHGSMAGYGISAVDLYEHVRMALRDLDARRNANPPAPFEDRPWPISVGRVQAGDWPSTVPDLLVAEGRFGTMPGETFAEATAAFEAAIAAVDEPWFREHPVEVTWPGGRFAAGSLPSGHPFGDETVAAAIEAGFDRPTLVGAPYGSDLRQYAGAGVPTLQLGPGVIDQAHAVDESVPIDEVVRCAEAYAHLLLTRCG</sequence>
<dbReference type="PANTHER" id="PTHR43808:SF25">
    <property type="entry name" value="PEPTIDASE M20 DIMERISATION DOMAIN-CONTAINING PROTEIN"/>
    <property type="match status" value="1"/>
</dbReference>
<name>A0A5C8NGG3_9ACTN</name>
<dbReference type="InterPro" id="IPR036264">
    <property type="entry name" value="Bact_exopeptidase_dim_dom"/>
</dbReference>
<evidence type="ECO:0000313" key="10">
    <source>
        <dbReference type="Proteomes" id="UP000321571"/>
    </source>
</evidence>
<dbReference type="Gene3D" id="3.30.70.360">
    <property type="match status" value="1"/>
</dbReference>
<gene>
    <name evidence="9" type="ORF">FHP06_13095</name>
</gene>
<dbReference type="InterPro" id="IPR050072">
    <property type="entry name" value="Peptidase_M20A"/>
</dbReference>
<dbReference type="InterPro" id="IPR011650">
    <property type="entry name" value="Peptidase_M20_dimer"/>
</dbReference>
<keyword evidence="6" id="KW-0862">Zinc</keyword>
<evidence type="ECO:0000259" key="8">
    <source>
        <dbReference type="Pfam" id="PF07687"/>
    </source>
</evidence>
<dbReference type="NCBIfam" id="TIGR01910">
    <property type="entry name" value="DapE-ArgE"/>
    <property type="match status" value="1"/>
</dbReference>
<organism evidence="9 10">
    <name type="scientific">Aeromicrobium terrae</name>
    <dbReference type="NCBI Taxonomy" id="2498846"/>
    <lineage>
        <taxon>Bacteria</taxon>
        <taxon>Bacillati</taxon>
        <taxon>Actinomycetota</taxon>
        <taxon>Actinomycetes</taxon>
        <taxon>Propionibacteriales</taxon>
        <taxon>Nocardioidaceae</taxon>
        <taxon>Aeromicrobium</taxon>
    </lineage>
</organism>
<evidence type="ECO:0000256" key="6">
    <source>
        <dbReference type="ARBA" id="ARBA00022833"/>
    </source>
</evidence>
<dbReference type="InterPro" id="IPR002933">
    <property type="entry name" value="Peptidase_M20"/>
</dbReference>
<evidence type="ECO:0000256" key="1">
    <source>
        <dbReference type="ARBA" id="ARBA00001941"/>
    </source>
</evidence>
<dbReference type="Pfam" id="PF01546">
    <property type="entry name" value="Peptidase_M20"/>
    <property type="match status" value="1"/>
</dbReference>
<accession>A0A5C8NGG3</accession>
<proteinExistence type="inferred from homology"/>
<evidence type="ECO:0000256" key="5">
    <source>
        <dbReference type="ARBA" id="ARBA00022801"/>
    </source>
</evidence>
<keyword evidence="4" id="KW-0479">Metal-binding</keyword>
<dbReference type="PANTHER" id="PTHR43808">
    <property type="entry name" value="ACETYLORNITHINE DEACETYLASE"/>
    <property type="match status" value="1"/>
</dbReference>
<reference evidence="9 10" key="1">
    <citation type="submission" date="2019-06" db="EMBL/GenBank/DDBJ databases">
        <title>Aeromicrobium sp. nov., isolated from a maize field.</title>
        <authorList>
            <person name="Lin S.-Y."/>
            <person name="Tsai C.-F."/>
            <person name="Young C.-C."/>
        </authorList>
    </citation>
    <scope>NUCLEOTIDE SEQUENCE [LARGE SCALE GENOMIC DNA]</scope>
    <source>
        <strain evidence="9 10">CC-CFT486</strain>
    </source>
</reference>
<evidence type="ECO:0000256" key="4">
    <source>
        <dbReference type="ARBA" id="ARBA00022723"/>
    </source>
</evidence>
<comment type="similarity">
    <text evidence="3">Belongs to the peptidase M20A family.</text>
</comment>
<feature type="domain" description="Peptidase M20 dimerisation" evidence="8">
    <location>
        <begin position="203"/>
        <end position="311"/>
    </location>
</feature>
<comment type="caution">
    <text evidence="9">The sequence shown here is derived from an EMBL/GenBank/DDBJ whole genome shotgun (WGS) entry which is preliminary data.</text>
</comment>
<dbReference type="AlphaFoldDB" id="A0A5C8NGG3"/>
<dbReference type="EMBL" id="VDUX01000006">
    <property type="protein sequence ID" value="TXL57710.1"/>
    <property type="molecule type" value="Genomic_DNA"/>
</dbReference>
<evidence type="ECO:0000313" key="9">
    <source>
        <dbReference type="EMBL" id="TXL57710.1"/>
    </source>
</evidence>
<dbReference type="InterPro" id="IPR010182">
    <property type="entry name" value="ArgE/DapE"/>
</dbReference>
<dbReference type="GO" id="GO:0016787">
    <property type="term" value="F:hydrolase activity"/>
    <property type="evidence" value="ECO:0007669"/>
    <property type="project" value="UniProtKB-KW"/>
</dbReference>
<dbReference type="SUPFAM" id="SSF55031">
    <property type="entry name" value="Bacterial exopeptidase dimerisation domain"/>
    <property type="match status" value="1"/>
</dbReference>
<keyword evidence="7" id="KW-0170">Cobalt</keyword>
<evidence type="ECO:0000256" key="3">
    <source>
        <dbReference type="ARBA" id="ARBA00006247"/>
    </source>
</evidence>
<dbReference type="SUPFAM" id="SSF53187">
    <property type="entry name" value="Zn-dependent exopeptidases"/>
    <property type="match status" value="1"/>
</dbReference>
<comment type="cofactor">
    <cofactor evidence="2">
        <name>Zn(2+)</name>
        <dbReference type="ChEBI" id="CHEBI:29105"/>
    </cofactor>
</comment>
<keyword evidence="10" id="KW-1185">Reference proteome</keyword>
<dbReference type="Gene3D" id="3.40.630.10">
    <property type="entry name" value="Zn peptidases"/>
    <property type="match status" value="1"/>
</dbReference>
<dbReference type="Proteomes" id="UP000321571">
    <property type="component" value="Unassembled WGS sequence"/>
</dbReference>
<dbReference type="GO" id="GO:0046872">
    <property type="term" value="F:metal ion binding"/>
    <property type="evidence" value="ECO:0007669"/>
    <property type="project" value="UniProtKB-KW"/>
</dbReference>
<dbReference type="OrthoDB" id="7055905at2"/>
<evidence type="ECO:0000256" key="2">
    <source>
        <dbReference type="ARBA" id="ARBA00001947"/>
    </source>
</evidence>
<dbReference type="Pfam" id="PF07687">
    <property type="entry name" value="M20_dimer"/>
    <property type="match status" value="1"/>
</dbReference>
<evidence type="ECO:0000256" key="7">
    <source>
        <dbReference type="ARBA" id="ARBA00023285"/>
    </source>
</evidence>
<protein>
    <submittedName>
        <fullName evidence="9">ArgE/DapE family deacylase</fullName>
    </submittedName>
</protein>